<reference evidence="2" key="1">
    <citation type="journal article" date="2002" name="Nature">
        <title>The genome sequence and structure of rice chromosome 1.</title>
        <authorList>
            <person name="Sasaki T."/>
            <person name="Matsumoto T."/>
            <person name="Yamamoto K."/>
            <person name="Sakata K."/>
            <person name="Baba T."/>
            <person name="Katayose Y."/>
            <person name="Wu J."/>
            <person name="Niimura Y."/>
            <person name="Cheng Z."/>
            <person name="Nagamura Y."/>
            <person name="Antonio B.A."/>
            <person name="Kanamori H."/>
            <person name="Hosokawa S."/>
            <person name="Masukawa M."/>
            <person name="Arikawa K."/>
            <person name="Chiden Y."/>
            <person name="Hayashi M."/>
            <person name="Okamoto M."/>
            <person name="Ando T."/>
            <person name="Aoki H."/>
            <person name="Arita K."/>
            <person name="Hamada M."/>
            <person name="Harada C."/>
            <person name="Hijishita S."/>
            <person name="Honda M."/>
            <person name="Ichikawa Y."/>
            <person name="Idonuma A."/>
            <person name="Iijima M."/>
            <person name="Ikeda M."/>
            <person name="Ikeno M."/>
            <person name="Itoh S."/>
            <person name="Itoh T."/>
            <person name="Itoh Y."/>
            <person name="Itoh Y."/>
            <person name="Iwabuchi A."/>
            <person name="Kamiya K."/>
            <person name="Karasawa W."/>
            <person name="Katagiri S."/>
            <person name="Kikuta A."/>
            <person name="Kobayashi N."/>
            <person name="Kono I."/>
            <person name="Machita K."/>
            <person name="Maehara T."/>
            <person name="Mizuno H."/>
            <person name="Mizubayashi T."/>
            <person name="Mukai Y."/>
            <person name="Nagasaki H."/>
            <person name="Nakashima M."/>
            <person name="Nakama Y."/>
            <person name="Nakamichi Y."/>
            <person name="Nakamura M."/>
            <person name="Namiki N."/>
            <person name="Negishi M."/>
            <person name="Ohta I."/>
            <person name="Ono N."/>
            <person name="Saji S."/>
            <person name="Sakai K."/>
            <person name="Shibata M."/>
            <person name="Shimokawa T."/>
            <person name="Shomura A."/>
            <person name="Song J."/>
            <person name="Takazaki Y."/>
            <person name="Terasawa K."/>
            <person name="Tsuji K."/>
            <person name="Waki K."/>
            <person name="Yamagata H."/>
            <person name="Yamane H."/>
            <person name="Yoshiki S."/>
            <person name="Yoshihara R."/>
            <person name="Yukawa K."/>
            <person name="Zhong H."/>
            <person name="Iwama H."/>
            <person name="Endo T."/>
            <person name="Ito H."/>
            <person name="Hahn J.H."/>
            <person name="Kim H.I."/>
            <person name="Eun M.Y."/>
            <person name="Yano M."/>
            <person name="Jiang J."/>
            <person name="Gojobori T."/>
        </authorList>
    </citation>
    <scope>NUCLEOTIDE SEQUENCE [LARGE SCALE GENOMIC DNA]</scope>
</reference>
<feature type="region of interest" description="Disordered" evidence="1">
    <location>
        <begin position="1"/>
        <end position="114"/>
    </location>
</feature>
<sequence length="158" mass="16893">MGPGYQVLREEAAPDATWPSPEGSQARGGVAATPSPKTSRRRLPPDATWLSPEGSQARGGIAATPSPKTSRRRLPPDATDAMWLPPPPRGGIRPEVGRRPPPPVTRGRAPPTPSLGHHVRWVRCPPLGTHLPAFMVSRAVAPCGMQCTQPVCDRSNDR</sequence>
<organism evidence="2">
    <name type="scientific">Oryza sativa subsp. japonica</name>
    <name type="common">Rice</name>
    <dbReference type="NCBI Taxonomy" id="39947"/>
    <lineage>
        <taxon>Eukaryota</taxon>
        <taxon>Viridiplantae</taxon>
        <taxon>Streptophyta</taxon>
        <taxon>Embryophyta</taxon>
        <taxon>Tracheophyta</taxon>
        <taxon>Spermatophyta</taxon>
        <taxon>Magnoliopsida</taxon>
        <taxon>Liliopsida</taxon>
        <taxon>Poales</taxon>
        <taxon>Poaceae</taxon>
        <taxon>BOP clade</taxon>
        <taxon>Oryzoideae</taxon>
        <taxon>Oryzeae</taxon>
        <taxon>Oryzinae</taxon>
        <taxon>Oryza</taxon>
        <taxon>Oryza sativa</taxon>
    </lineage>
</organism>
<evidence type="ECO:0000313" key="2">
    <source>
        <dbReference type="EMBL" id="BAD61287.1"/>
    </source>
</evidence>
<dbReference type="EMBL" id="AP002897">
    <property type="protein sequence ID" value="BAD61287.1"/>
    <property type="molecule type" value="Genomic_DNA"/>
</dbReference>
<gene>
    <name evidence="2" type="primary">P0686E09.23</name>
</gene>
<protein>
    <submittedName>
        <fullName evidence="2">Uncharacterized protein</fullName>
    </submittedName>
</protein>
<evidence type="ECO:0000256" key="1">
    <source>
        <dbReference type="SAM" id="MobiDB-lite"/>
    </source>
</evidence>
<name>Q5ZDJ5_ORYSJ</name>
<accession>Q5ZDJ5</accession>
<proteinExistence type="predicted"/>
<dbReference type="Proteomes" id="UP000817658">
    <property type="component" value="Chromosome 1"/>
</dbReference>
<dbReference type="AlphaFoldDB" id="Q5ZDJ5"/>